<keyword evidence="4" id="KW-0732">Signal</keyword>
<keyword evidence="7 9" id="KW-1015">Disulfide bond</keyword>
<dbReference type="GO" id="GO:0071944">
    <property type="term" value="C:cell periphery"/>
    <property type="evidence" value="ECO:0007669"/>
    <property type="project" value="UniProtKB-ARBA"/>
</dbReference>
<dbReference type="InterPro" id="IPR018097">
    <property type="entry name" value="EGF_Ca-bd_CS"/>
</dbReference>
<organism evidence="12 13">
    <name type="scientific">Lingula anatina</name>
    <name type="common">Brachiopod</name>
    <name type="synonym">Lingula unguis</name>
    <dbReference type="NCBI Taxonomy" id="7574"/>
    <lineage>
        <taxon>Eukaryota</taxon>
        <taxon>Metazoa</taxon>
        <taxon>Spiralia</taxon>
        <taxon>Lophotrochozoa</taxon>
        <taxon>Brachiopoda</taxon>
        <taxon>Linguliformea</taxon>
        <taxon>Lingulata</taxon>
        <taxon>Lingulida</taxon>
        <taxon>Linguloidea</taxon>
        <taxon>Lingulidae</taxon>
        <taxon>Lingula</taxon>
    </lineage>
</organism>
<dbReference type="KEGG" id="lak:106158644"/>
<feature type="domain" description="EGF-like" evidence="11">
    <location>
        <begin position="858"/>
        <end position="898"/>
    </location>
</feature>
<evidence type="ECO:0000256" key="6">
    <source>
        <dbReference type="ARBA" id="ARBA00022837"/>
    </source>
</evidence>
<dbReference type="PANTHER" id="PTHR24042:SF5">
    <property type="entry name" value="EGF-LIKE CALCIUM-BINDING DOMAIN-CONTAINING PROTEIN"/>
    <property type="match status" value="1"/>
</dbReference>
<evidence type="ECO:0000313" key="13">
    <source>
        <dbReference type="RefSeq" id="XP_023930883.1"/>
    </source>
</evidence>
<dbReference type="PANTHER" id="PTHR24042">
    <property type="entry name" value="NEL HOMOLOG"/>
    <property type="match status" value="1"/>
</dbReference>
<dbReference type="SUPFAM" id="SSF57196">
    <property type="entry name" value="EGF/Laminin"/>
    <property type="match status" value="1"/>
</dbReference>
<dbReference type="InterPro" id="IPR000742">
    <property type="entry name" value="EGF"/>
</dbReference>
<evidence type="ECO:0000256" key="10">
    <source>
        <dbReference type="SAM" id="Phobius"/>
    </source>
</evidence>
<dbReference type="GeneID" id="106158644"/>
<feature type="domain" description="EGF-like" evidence="11">
    <location>
        <begin position="449"/>
        <end position="488"/>
    </location>
</feature>
<dbReference type="SMART" id="SM00179">
    <property type="entry name" value="EGF_CA"/>
    <property type="match status" value="13"/>
</dbReference>
<keyword evidence="10" id="KW-1133">Transmembrane helix</keyword>
<feature type="domain" description="EGF-like" evidence="11">
    <location>
        <begin position="622"/>
        <end position="661"/>
    </location>
</feature>
<dbReference type="FunFam" id="2.10.25.10:FF:000005">
    <property type="entry name" value="Fibrillin 2"/>
    <property type="match status" value="1"/>
</dbReference>
<comment type="subcellular location">
    <subcellularLocation>
        <location evidence="1">Secreted</location>
    </subcellularLocation>
</comment>
<keyword evidence="6" id="KW-0106">Calcium</keyword>
<feature type="domain" description="EGF-like" evidence="11">
    <location>
        <begin position="193"/>
        <end position="233"/>
    </location>
</feature>
<dbReference type="OrthoDB" id="4405280at2759"/>
<dbReference type="PROSITE" id="PS50026">
    <property type="entry name" value="EGF_3"/>
    <property type="match status" value="13"/>
</dbReference>
<evidence type="ECO:0000256" key="2">
    <source>
        <dbReference type="ARBA" id="ARBA00022525"/>
    </source>
</evidence>
<comment type="caution">
    <text evidence="9">Lacks conserved residue(s) required for the propagation of feature annotation.</text>
</comment>
<dbReference type="Gene3D" id="2.10.25.10">
    <property type="entry name" value="Laminin"/>
    <property type="match status" value="14"/>
</dbReference>
<dbReference type="GO" id="GO:0008201">
    <property type="term" value="F:heparin binding"/>
    <property type="evidence" value="ECO:0007669"/>
    <property type="project" value="TreeGrafter"/>
</dbReference>
<keyword evidence="5" id="KW-0677">Repeat</keyword>
<name>A0A2R2MKZ4_LINAN</name>
<dbReference type="InParanoid" id="A0A2R2MKZ4"/>
<evidence type="ECO:0000256" key="7">
    <source>
        <dbReference type="ARBA" id="ARBA00023157"/>
    </source>
</evidence>
<dbReference type="PROSITE" id="PS01187">
    <property type="entry name" value="EGF_CA"/>
    <property type="match status" value="6"/>
</dbReference>
<keyword evidence="10" id="KW-0812">Transmembrane</keyword>
<keyword evidence="10" id="KW-0472">Membrane</keyword>
<dbReference type="InterPro" id="IPR000152">
    <property type="entry name" value="EGF-type_Asp/Asn_hydroxyl_site"/>
</dbReference>
<dbReference type="GO" id="GO:0005509">
    <property type="term" value="F:calcium ion binding"/>
    <property type="evidence" value="ECO:0007669"/>
    <property type="project" value="InterPro"/>
</dbReference>
<proteinExistence type="predicted"/>
<protein>
    <submittedName>
        <fullName evidence="13">Fibrillin-1</fullName>
    </submittedName>
</protein>
<sequence>MVKYAAISENRSPNITAAPTGPIQLTVNQVGSYTIEFVDPDSGDTVSTRIAYSISDSNVTTLSATSVQVNVNPTSTSITQPVGLILTDNKGGSTTWTVTADLCSGCSNRGSCLFNQLRAGQLVDASVRLVECECDTGYTGNDCEQEVDGCANNPCPAVANCTDLTPAQEVAQNRSFICTCPSGYETLGSKCKDIDECLSDSSNTCNASISTCANTDGSFSCTCNTGYRNTDTQTCADINECTARTDGCEQICTNTIGSFTCSCQTGYNLNSDGKTCTLTDAAVCASSSCVSPASCYNSNGAAACFCPPGYNLLSDGVTCNDIDECSTDNQCSPTSACENTQGSYTCACAVGFRLEADMRTCTACDSLHWGAGCSNLCDCSARSTRCDSVIGCTDCVPGYEGQNCNNDIDECALNATLCGVNAQCSNTQGSYDCTCLAGYTKNSSGVCIDINECAAATDGCEQVCNNSPGSYTCGCNPGYTLTNSTHCTDVDECLLQTDNCDHVCSNTVGSFRCSCFNSDYQLALNGYTCKKVANASLQACIDAGLNCNQGLCNATASPPVCFCRSGYQLQGNETCIDIDECAQNLDDCNSNTSTCNNNDGSYTCSCNSGFLLEQSDQRTCNDINECDTTNNCASNAQCTNTFGSYTCACNQGYSGDGQSCTNVDECLTTPCHTNATCRDTIGSYTCTCNSGFSGNGQTCSDIDECTTTNDCSPNAYCTNTVGSYTCTCKSAFIGNGTDCKALQGIKVKMVFDEVYSPTKYQTGSADYQILLRTLEDFYRSYPGFYRIDITSIENGSVVVYYTVQLNTTAPENETETNLSLYILNGVQAANNRLVDPGTGTATFTLLRTPDLVIGSVTDIDECLRNNGDCDSNAACANTVGSYTCTCNSGYHGNGFRCDRDTTYRVNMTLDVVDPTPYQNPSSAERVILTKSLTGFYQAFPGFREVVVTNTWHGSLITEHNVRTNTTGANLTAHRQAMKEYILTKLKALSYVFSEENVYFPVLGTPTLDGVVLKPCEVFGCQNGGQCGTGNRGNCRCQVGFSGDLCETKVGLTQDEIAIVAASTVGGVALIVAICILIAVIVYKKKKAREEKLKRGSRWRNYLHDSYGPATGIFHPKYTPYWQHLGRGGLASTVSGSSSRGSSSGSSREDYLHRDRFKSMNIYDNNWRGDQSDPDIFGWDTLLTGSLDPEREFRISRPKLAGGRNTAQIRLRPESNA</sequence>
<evidence type="ECO:0000256" key="5">
    <source>
        <dbReference type="ARBA" id="ARBA00022737"/>
    </source>
</evidence>
<keyword evidence="2" id="KW-0964">Secreted</keyword>
<dbReference type="Pfam" id="PF12662">
    <property type="entry name" value="cEGF"/>
    <property type="match status" value="1"/>
</dbReference>
<dbReference type="GO" id="GO:0005615">
    <property type="term" value="C:extracellular space"/>
    <property type="evidence" value="ECO:0007669"/>
    <property type="project" value="TreeGrafter"/>
</dbReference>
<dbReference type="STRING" id="7574.A0A2R2MKZ4"/>
<feature type="domain" description="EGF-like" evidence="11">
    <location>
        <begin position="407"/>
        <end position="445"/>
    </location>
</feature>
<dbReference type="FunFam" id="2.10.25.10:FF:000653">
    <property type="entry name" value="Putative Fibrillin-1"/>
    <property type="match status" value="1"/>
</dbReference>
<dbReference type="Pfam" id="PF07645">
    <property type="entry name" value="EGF_CA"/>
    <property type="match status" value="4"/>
</dbReference>
<gene>
    <name evidence="13" type="primary">LOC106158644</name>
</gene>
<dbReference type="SMART" id="SM00181">
    <property type="entry name" value="EGF"/>
    <property type="match status" value="17"/>
</dbReference>
<feature type="domain" description="EGF-like" evidence="11">
    <location>
        <begin position="321"/>
        <end position="362"/>
    </location>
</feature>
<keyword evidence="12" id="KW-1185">Reference proteome</keyword>
<dbReference type="InterPro" id="IPR009030">
    <property type="entry name" value="Growth_fac_rcpt_cys_sf"/>
</dbReference>
<dbReference type="InterPro" id="IPR051586">
    <property type="entry name" value="PKC-binding_NELL"/>
</dbReference>
<dbReference type="Proteomes" id="UP000085678">
    <property type="component" value="Unplaced"/>
</dbReference>
<evidence type="ECO:0000256" key="1">
    <source>
        <dbReference type="ARBA" id="ARBA00004613"/>
    </source>
</evidence>
<dbReference type="FunFam" id="2.10.25.10:FF:000010">
    <property type="entry name" value="Pro-epidermal growth factor"/>
    <property type="match status" value="1"/>
</dbReference>
<accession>A0A2R2MKZ4</accession>
<feature type="transmembrane region" description="Helical" evidence="10">
    <location>
        <begin position="1056"/>
        <end position="1082"/>
    </location>
</feature>
<feature type="domain" description="EGF-like" evidence="11">
    <location>
        <begin position="1011"/>
        <end position="1046"/>
    </location>
</feature>
<keyword evidence="3 9" id="KW-0245">EGF-like domain</keyword>
<dbReference type="RefSeq" id="XP_023930883.1">
    <property type="nucleotide sequence ID" value="XM_024075115.1"/>
</dbReference>
<feature type="domain" description="EGF-like" evidence="11">
    <location>
        <begin position="146"/>
        <end position="192"/>
    </location>
</feature>
<dbReference type="FunFam" id="2.10.25.10:FF:000038">
    <property type="entry name" value="Fibrillin 2"/>
    <property type="match status" value="4"/>
</dbReference>
<dbReference type="CDD" id="cd00054">
    <property type="entry name" value="EGF_CA"/>
    <property type="match status" value="7"/>
</dbReference>
<evidence type="ECO:0000259" key="11">
    <source>
        <dbReference type="PROSITE" id="PS50026"/>
    </source>
</evidence>
<feature type="domain" description="EGF-like" evidence="11">
    <location>
        <begin position="701"/>
        <end position="740"/>
    </location>
</feature>
<dbReference type="SUPFAM" id="SSF57184">
    <property type="entry name" value="Growth factor receptor domain"/>
    <property type="match status" value="6"/>
</dbReference>
<dbReference type="PROSITE" id="PS00010">
    <property type="entry name" value="ASX_HYDROXYL"/>
    <property type="match status" value="10"/>
</dbReference>
<dbReference type="InterPro" id="IPR001881">
    <property type="entry name" value="EGF-like_Ca-bd_dom"/>
</dbReference>
<feature type="domain" description="EGF-like" evidence="11">
    <location>
        <begin position="280"/>
        <end position="320"/>
    </location>
</feature>
<dbReference type="PROSITE" id="PS01186">
    <property type="entry name" value="EGF_2"/>
    <property type="match status" value="10"/>
</dbReference>
<dbReference type="Pfam" id="PF12947">
    <property type="entry name" value="EGF_3"/>
    <property type="match status" value="4"/>
</dbReference>
<dbReference type="AlphaFoldDB" id="A0A2R2MKZ4"/>
<dbReference type="FunFam" id="2.10.25.10:FF:000031">
    <property type="entry name" value="neurogenic locus notch homolog protein 3"/>
    <property type="match status" value="1"/>
</dbReference>
<feature type="domain" description="EGF-like" evidence="11">
    <location>
        <begin position="662"/>
        <end position="700"/>
    </location>
</feature>
<evidence type="ECO:0000256" key="8">
    <source>
        <dbReference type="ARBA" id="ARBA00023180"/>
    </source>
</evidence>
<keyword evidence="8" id="KW-0325">Glycoprotein</keyword>
<dbReference type="InterPro" id="IPR049883">
    <property type="entry name" value="NOTCH1_EGF-like"/>
</dbReference>
<evidence type="ECO:0000256" key="3">
    <source>
        <dbReference type="ARBA" id="ARBA00022536"/>
    </source>
</evidence>
<dbReference type="Pfam" id="PF14670">
    <property type="entry name" value="FXa_inhibition"/>
    <property type="match status" value="1"/>
</dbReference>
<dbReference type="InterPro" id="IPR024731">
    <property type="entry name" value="NELL2-like_EGF"/>
</dbReference>
<evidence type="ECO:0000313" key="12">
    <source>
        <dbReference type="Proteomes" id="UP000085678"/>
    </source>
</evidence>
<feature type="domain" description="EGF-like" evidence="11">
    <location>
        <begin position="577"/>
        <end position="616"/>
    </location>
</feature>
<dbReference type="PROSITE" id="PS00022">
    <property type="entry name" value="EGF_1"/>
    <property type="match status" value="2"/>
</dbReference>
<feature type="domain" description="EGF-like" evidence="11">
    <location>
        <begin position="237"/>
        <end position="277"/>
    </location>
</feature>
<reference evidence="13" key="1">
    <citation type="submission" date="2025-08" db="UniProtKB">
        <authorList>
            <consortium name="RefSeq"/>
        </authorList>
    </citation>
    <scope>IDENTIFICATION</scope>
    <source>
        <tissue evidence="13">Gonads</tissue>
    </source>
</reference>
<evidence type="ECO:0000256" key="4">
    <source>
        <dbReference type="ARBA" id="ARBA00022729"/>
    </source>
</evidence>
<evidence type="ECO:0000256" key="9">
    <source>
        <dbReference type="PROSITE-ProRule" id="PRU00076"/>
    </source>
</evidence>
<dbReference type="InterPro" id="IPR026823">
    <property type="entry name" value="cEGF"/>
</dbReference>
<feature type="disulfide bond" evidence="9">
    <location>
        <begin position="1036"/>
        <end position="1045"/>
    </location>
</feature>